<reference evidence="1" key="1">
    <citation type="submission" date="2020-11" db="EMBL/GenBank/DDBJ databases">
        <authorList>
            <consortium name="DOE Joint Genome Institute"/>
            <person name="Ahrendt S."/>
            <person name="Riley R."/>
            <person name="Andreopoulos W."/>
            <person name="Labutti K."/>
            <person name="Pangilinan J."/>
            <person name="Ruiz-Duenas F.J."/>
            <person name="Barrasa J.M."/>
            <person name="Sanchez-Garcia M."/>
            <person name="Camarero S."/>
            <person name="Miyauchi S."/>
            <person name="Serrano A."/>
            <person name="Linde D."/>
            <person name="Babiker R."/>
            <person name="Drula E."/>
            <person name="Ayuso-Fernandez I."/>
            <person name="Pacheco R."/>
            <person name="Padilla G."/>
            <person name="Ferreira P."/>
            <person name="Barriuso J."/>
            <person name="Kellner H."/>
            <person name="Castanera R."/>
            <person name="Alfaro M."/>
            <person name="Ramirez L."/>
            <person name="Pisabarro A.G."/>
            <person name="Kuo A."/>
            <person name="Tritt A."/>
            <person name="Lipzen A."/>
            <person name="He G."/>
            <person name="Yan M."/>
            <person name="Ng V."/>
            <person name="Cullen D."/>
            <person name="Martin F."/>
            <person name="Rosso M.-N."/>
            <person name="Henrissat B."/>
            <person name="Hibbett D."/>
            <person name="Martinez A.T."/>
            <person name="Grigoriev I.V."/>
        </authorList>
    </citation>
    <scope>NUCLEOTIDE SEQUENCE</scope>
    <source>
        <strain evidence="1">CIRM-BRFM 674</strain>
    </source>
</reference>
<keyword evidence="2" id="KW-1185">Reference proteome</keyword>
<organism evidence="1 2">
    <name type="scientific">Pholiota conissans</name>
    <dbReference type="NCBI Taxonomy" id="109636"/>
    <lineage>
        <taxon>Eukaryota</taxon>
        <taxon>Fungi</taxon>
        <taxon>Dikarya</taxon>
        <taxon>Basidiomycota</taxon>
        <taxon>Agaricomycotina</taxon>
        <taxon>Agaricomycetes</taxon>
        <taxon>Agaricomycetidae</taxon>
        <taxon>Agaricales</taxon>
        <taxon>Agaricineae</taxon>
        <taxon>Strophariaceae</taxon>
        <taxon>Pholiota</taxon>
    </lineage>
</organism>
<sequence>MYIMAHYHHCCQNLILTEPPLRTLDGPQWFISDILKSCGENLMQIWSQDGGKHRYFQKRPMMRTQIRNRILFTVGRSQGYDPRLLKPMKSVSIVQQIASVSMTIFPTLSENAYDVAPPKALFHNTQCTPWCLSGHLMYICLSSSLPVKYTRQ</sequence>
<dbReference type="EMBL" id="MU155207">
    <property type="protein sequence ID" value="KAF9479693.1"/>
    <property type="molecule type" value="Genomic_DNA"/>
</dbReference>
<name>A0A9P6D1H5_9AGAR</name>
<gene>
    <name evidence="1" type="ORF">BDN70DRAFT_668480</name>
</gene>
<protein>
    <submittedName>
        <fullName evidence="1">Uncharacterized protein</fullName>
    </submittedName>
</protein>
<evidence type="ECO:0000313" key="2">
    <source>
        <dbReference type="Proteomes" id="UP000807469"/>
    </source>
</evidence>
<dbReference type="AlphaFoldDB" id="A0A9P6D1H5"/>
<accession>A0A9P6D1H5</accession>
<comment type="caution">
    <text evidence="1">The sequence shown here is derived from an EMBL/GenBank/DDBJ whole genome shotgun (WGS) entry which is preliminary data.</text>
</comment>
<dbReference type="Proteomes" id="UP000807469">
    <property type="component" value="Unassembled WGS sequence"/>
</dbReference>
<evidence type="ECO:0000313" key="1">
    <source>
        <dbReference type="EMBL" id="KAF9479693.1"/>
    </source>
</evidence>
<proteinExistence type="predicted"/>